<dbReference type="RefSeq" id="WP_338096099.1">
    <property type="nucleotide sequence ID" value="NZ_JAWDKB010000003.1"/>
</dbReference>
<dbReference type="SUPFAM" id="SSF51556">
    <property type="entry name" value="Metallo-dependent hydrolases"/>
    <property type="match status" value="1"/>
</dbReference>
<accession>A0AAE4MFZ0</accession>
<reference evidence="1 2" key="1">
    <citation type="submission" date="2023-06" db="EMBL/GenBank/DDBJ databases">
        <title>Genome sequence of Methancorpusculaceae sp. Cs1.</title>
        <authorList>
            <person name="Protasov E."/>
            <person name="Platt K."/>
            <person name="Poehlein A."/>
            <person name="Daniel R."/>
            <person name="Brune A."/>
        </authorList>
    </citation>
    <scope>NUCLEOTIDE SEQUENCE [LARGE SCALE GENOMIC DNA]</scope>
    <source>
        <strain evidence="1 2">Cs1</strain>
    </source>
</reference>
<protein>
    <recommendedName>
        <fullName evidence="3">Hydrolase TatD</fullName>
    </recommendedName>
</protein>
<dbReference type="EMBL" id="JAWDKB010000003">
    <property type="protein sequence ID" value="MDV0443576.1"/>
    <property type="molecule type" value="Genomic_DNA"/>
</dbReference>
<dbReference type="PIRSF" id="PIRSF004961">
    <property type="entry name" value="UCP004961_TatD"/>
    <property type="match status" value="1"/>
</dbReference>
<dbReference type="GO" id="GO:0016788">
    <property type="term" value="F:hydrolase activity, acting on ester bonds"/>
    <property type="evidence" value="ECO:0007669"/>
    <property type="project" value="InterPro"/>
</dbReference>
<organism evidence="1 2">
    <name type="scientific">Methanorbis rubei</name>
    <dbReference type="NCBI Taxonomy" id="3028300"/>
    <lineage>
        <taxon>Archaea</taxon>
        <taxon>Methanobacteriati</taxon>
        <taxon>Methanobacteriota</taxon>
        <taxon>Stenosarchaea group</taxon>
        <taxon>Methanomicrobia</taxon>
        <taxon>Methanomicrobiales</taxon>
        <taxon>Methanocorpusculaceae</taxon>
        <taxon>Methanorbis</taxon>
    </lineage>
</organism>
<dbReference type="InterPro" id="IPR032466">
    <property type="entry name" value="Metal_Hydrolase"/>
</dbReference>
<comment type="caution">
    <text evidence="1">The sequence shown here is derived from an EMBL/GenBank/DDBJ whole genome shotgun (WGS) entry which is preliminary data.</text>
</comment>
<dbReference type="PANTHER" id="PTHR42206">
    <property type="entry name" value="METAL-DEPENDENT HYDROLASE-RELATED"/>
    <property type="match status" value="1"/>
</dbReference>
<keyword evidence="2" id="KW-1185">Reference proteome</keyword>
<evidence type="ECO:0000313" key="1">
    <source>
        <dbReference type="EMBL" id="MDV0443576.1"/>
    </source>
</evidence>
<sequence length="274" mass="30486">MPESFPILDDHFHINRRAGVGPSVVREFMRSGGTHIILVSLPSWSHEVSPTKPEDFKSVFDELLATADAVRTEGCGCYAMCGVHPAEIGRLTQRMSLVDAERLMCGALDVAAEYVAEGKAIGLKSGRPHYPVEQNVWDASNRVLSHALMLARELDCSLQIHAESGPCLDVPDMARAVGMNPSRVVKHFATTDTPLHPSVTVREPFLADWFLEKREFTLESDYMDDLSRPGAVNGPRSVPRKMQRMIQEGVVTSEDMWRVHSLVPEKIYRASFSV</sequence>
<dbReference type="PANTHER" id="PTHR42206:SF1">
    <property type="entry name" value="METAL-DEPENDENT HYDROLASE"/>
    <property type="match status" value="1"/>
</dbReference>
<dbReference type="Gene3D" id="3.20.20.140">
    <property type="entry name" value="Metal-dependent hydrolases"/>
    <property type="match status" value="1"/>
</dbReference>
<dbReference type="InterPro" id="IPR011589">
    <property type="entry name" value="UCP004961"/>
</dbReference>
<evidence type="ECO:0000313" key="2">
    <source>
        <dbReference type="Proteomes" id="UP001283212"/>
    </source>
</evidence>
<proteinExistence type="predicted"/>
<gene>
    <name evidence="1" type="ORF">McpCs1_09540</name>
</gene>
<dbReference type="Pfam" id="PF01026">
    <property type="entry name" value="TatD_DNase"/>
    <property type="match status" value="1"/>
</dbReference>
<dbReference type="Proteomes" id="UP001283212">
    <property type="component" value="Unassembled WGS sequence"/>
</dbReference>
<dbReference type="AlphaFoldDB" id="A0AAE4MFZ0"/>
<dbReference type="InterPro" id="IPR001130">
    <property type="entry name" value="TatD-like"/>
</dbReference>
<evidence type="ECO:0008006" key="3">
    <source>
        <dbReference type="Google" id="ProtNLM"/>
    </source>
</evidence>
<name>A0AAE4MFZ0_9EURY</name>